<evidence type="ECO:0000313" key="2">
    <source>
        <dbReference type="EMBL" id="AXE81654.1"/>
    </source>
</evidence>
<dbReference type="KEGG" id="sata:C5746_37240"/>
<dbReference type="InterPro" id="IPR019734">
    <property type="entry name" value="TPR_rpt"/>
</dbReference>
<dbReference type="Gene3D" id="1.25.40.10">
    <property type="entry name" value="Tetratricopeptide repeat domain"/>
    <property type="match status" value="2"/>
</dbReference>
<gene>
    <name evidence="2" type="ORF">C5746_37240</name>
</gene>
<accession>A0A2Z5JN39</accession>
<dbReference type="SMART" id="SM00028">
    <property type="entry name" value="TPR"/>
    <property type="match status" value="2"/>
</dbReference>
<dbReference type="EMBL" id="CP027306">
    <property type="protein sequence ID" value="AXE81654.1"/>
    <property type="molecule type" value="Genomic_DNA"/>
</dbReference>
<proteinExistence type="predicted"/>
<dbReference type="AlphaFoldDB" id="A0A2Z5JN39"/>
<reference evidence="2 3" key="1">
    <citation type="journal article" date="2018" name="Front. Microbiol.">
        <title>Genome Sequencing of Streptomyces atratus SCSIOZH16 and Activation Production of Nocardamine via Metabolic Engineering.</title>
        <authorList>
            <person name="Li Y."/>
            <person name="Zhang C."/>
            <person name="Liu C."/>
            <person name="Ju J."/>
            <person name="Ma J."/>
        </authorList>
    </citation>
    <scope>NUCLEOTIDE SEQUENCE [LARGE SCALE GENOMIC DNA]</scope>
    <source>
        <strain evidence="2 3">SCSIO_ZH16</strain>
    </source>
</reference>
<protein>
    <recommendedName>
        <fullName evidence="4">Tetratricopeptide repeat-containing protein</fullName>
    </recommendedName>
</protein>
<feature type="coiled-coil region" evidence="1">
    <location>
        <begin position="261"/>
        <end position="318"/>
    </location>
</feature>
<keyword evidence="1" id="KW-0175">Coiled coil</keyword>
<sequence length="354" mass="38787">MHSKALAPEYQGALTKMSVNSSLTDVLAEGVRHLREAEHSGSQREVARCGLAVAEAHRRLGNVKEADQAWKASYRAARSAGDLGAMAWALWSGGTLARQRGELRLAFRLLALAADMGKRGGDIVARGYSLAGLAETGRIQGDYQTVAVLHEQLLAEARARGEARHTVWALEGIAQIHRNTGSLDSALAMFEEAAQLAGNADDRRGRAWALRGMADIISLRDDDPERALALLTEAELTCREMKLSSALAYNHKMRANVLFRARRYEEARQVYEEALAEFRAMSEPRGEALARLGLVKSLARLGRDRNETAADLDELRRTLSRIGLLNARDMVDKAYAELGVTPVGGETEEESGRR</sequence>
<name>A0A2Z5JN39_STRAR</name>
<dbReference type="InterPro" id="IPR011990">
    <property type="entry name" value="TPR-like_helical_dom_sf"/>
</dbReference>
<evidence type="ECO:0000313" key="3">
    <source>
        <dbReference type="Proteomes" id="UP000252698"/>
    </source>
</evidence>
<dbReference type="Proteomes" id="UP000252698">
    <property type="component" value="Chromosome"/>
</dbReference>
<organism evidence="2 3">
    <name type="scientific">Streptomyces atratus</name>
    <dbReference type="NCBI Taxonomy" id="1893"/>
    <lineage>
        <taxon>Bacteria</taxon>
        <taxon>Bacillati</taxon>
        <taxon>Actinomycetota</taxon>
        <taxon>Actinomycetes</taxon>
        <taxon>Kitasatosporales</taxon>
        <taxon>Streptomycetaceae</taxon>
        <taxon>Streptomyces</taxon>
    </lineage>
</organism>
<evidence type="ECO:0008006" key="4">
    <source>
        <dbReference type="Google" id="ProtNLM"/>
    </source>
</evidence>
<dbReference type="PANTHER" id="PTHR47691">
    <property type="entry name" value="REGULATOR-RELATED"/>
    <property type="match status" value="1"/>
</dbReference>
<dbReference type="GeneID" id="95523971"/>
<dbReference type="PANTHER" id="PTHR47691:SF3">
    <property type="entry name" value="HTH-TYPE TRANSCRIPTIONAL REGULATOR RV0890C-RELATED"/>
    <property type="match status" value="1"/>
</dbReference>
<dbReference type="SUPFAM" id="SSF48452">
    <property type="entry name" value="TPR-like"/>
    <property type="match status" value="2"/>
</dbReference>
<dbReference type="Pfam" id="PF13424">
    <property type="entry name" value="TPR_12"/>
    <property type="match status" value="1"/>
</dbReference>
<dbReference type="RefSeq" id="WP_114248059.1">
    <property type="nucleotide sequence ID" value="NZ_BMRN01000015.1"/>
</dbReference>
<evidence type="ECO:0000256" key="1">
    <source>
        <dbReference type="SAM" id="Coils"/>
    </source>
</evidence>